<dbReference type="VEuPathDB" id="FungiDB:SPPG_02368"/>
<feature type="region of interest" description="Disordered" evidence="15">
    <location>
        <begin position="1"/>
        <end position="57"/>
    </location>
</feature>
<evidence type="ECO:0000259" key="16">
    <source>
        <dbReference type="PROSITE" id="PS50051"/>
    </source>
</evidence>
<dbReference type="GO" id="GO:0005656">
    <property type="term" value="C:nuclear pre-replicative complex"/>
    <property type="evidence" value="ECO:0007669"/>
    <property type="project" value="UniProtKB-ARBA"/>
</dbReference>
<keyword evidence="6" id="KW-0378">Hydrolase</keyword>
<dbReference type="Pfam" id="PF17207">
    <property type="entry name" value="MCM_OB"/>
    <property type="match status" value="1"/>
</dbReference>
<evidence type="ECO:0000256" key="4">
    <source>
        <dbReference type="ARBA" id="ARBA00022741"/>
    </source>
</evidence>
<evidence type="ECO:0000256" key="14">
    <source>
        <dbReference type="RuleBase" id="RU004070"/>
    </source>
</evidence>
<dbReference type="InterPro" id="IPR056875">
    <property type="entry name" value="MCM8/REC_WHD"/>
</dbReference>
<dbReference type="GO" id="GO:0000724">
    <property type="term" value="P:double-strand break repair via homologous recombination"/>
    <property type="evidence" value="ECO:0007669"/>
    <property type="project" value="UniProtKB-ARBA"/>
</dbReference>
<dbReference type="SUPFAM" id="SSF52540">
    <property type="entry name" value="P-loop containing nucleoside triphosphate hydrolases"/>
    <property type="match status" value="1"/>
</dbReference>
<evidence type="ECO:0000256" key="13">
    <source>
        <dbReference type="ARBA" id="ARBA00047995"/>
    </source>
</evidence>
<evidence type="ECO:0000256" key="15">
    <source>
        <dbReference type="SAM" id="MobiDB-lite"/>
    </source>
</evidence>
<evidence type="ECO:0000256" key="12">
    <source>
        <dbReference type="ARBA" id="ARBA00042306"/>
    </source>
</evidence>
<feature type="domain" description="MCM C-terminal AAA(+) ATPase" evidence="16">
    <location>
        <begin position="421"/>
        <end position="627"/>
    </location>
</feature>
<evidence type="ECO:0000256" key="8">
    <source>
        <dbReference type="ARBA" id="ARBA00022840"/>
    </source>
</evidence>
<dbReference type="PRINTS" id="PR01657">
    <property type="entry name" value="MCMFAMILY"/>
</dbReference>
<dbReference type="EC" id="3.6.4.12" evidence="3"/>
<dbReference type="InterPro" id="IPR003593">
    <property type="entry name" value="AAA+_ATPase"/>
</dbReference>
<dbReference type="GO" id="GO:0016787">
    <property type="term" value="F:hydrolase activity"/>
    <property type="evidence" value="ECO:0007669"/>
    <property type="project" value="UniProtKB-KW"/>
</dbReference>
<dbReference type="PANTHER" id="PTHR11630:SF47">
    <property type="entry name" value="DNA HELICASE MCM8"/>
    <property type="match status" value="1"/>
</dbReference>
<evidence type="ECO:0000256" key="3">
    <source>
        <dbReference type="ARBA" id="ARBA00012551"/>
    </source>
</evidence>
<sequence>MPPSKAKAPVTGNRHAPYSNGHRPEHSAGYASSTRSAEGRPAPQTKKHKRPSTGMSSGQAAIADLGLMEGEPGSRGPAPARNILCPFASWSLYFPAETYVEGHDLVPIIQGFMQYFDRIFTSEGAAHDQHIGELLYNQRCVISVDFCHLKASCSVPELEGRVRMQPSETLACMSLAASEVIENTRKRMGIDKVNSTQGLGFKRTVRLVNLDEITPLKDLKANLMNRYISIRGTVVRISTVKPVLSEMSFICSHCDEIQTVKFMDGQYKTPSKCVRYGCQSRKFTPERGPENAVSVDWQRIRLQEKLADNQIDSGRIPRTVECELTEDLVDLVVPGDVVCVSGIVKVLASDEEKGKGRATQMYSLYIAANSLVKAGGGSGNSMTDDSSVNDDDGAKTFTKDNIRFSKKELYGVQEIWGSKDVFKLLVNSLCPAIFGHEMVKAGLLLTLLGGRQRGDVESLEVTIRSDPHILIVGDPGLGKSQMLSSVCKVAPRGVYVCGNATTTSGLTVTMVKDSETGETALEAGALVLGDQGICCIDEFDKMTEHQALLEAMEQQSISIAKAGIVCTLPARTSVIAAANPVGGHYNKAKTVSENLRMNSALLSRFDLVFILLDRPDEEMDMFLSEHIIKLHSGTIKTEQSDGIKKYASTMSAAGEGHEESQHDDRPLSERLKVGQMDEIDPIPFPLLRKYLAYARRYVQPVLTFEAASVLQSFYLTLRSKYRSIDATPITTRQLESMIRLSEARARAALRDRVTVQDAQDVVEIMKFSLWDTYQDEMGGLDFDRSQHGTGMSKKGEPKRFVARIHQIAQHSGNNRFTYENLHQVAQEMRLNYDNFQTLIETLNNQGYLLKKGYRIYQLATM</sequence>
<dbReference type="InterPro" id="IPR012340">
    <property type="entry name" value="NA-bd_OB-fold"/>
</dbReference>
<dbReference type="GO" id="GO:0003697">
    <property type="term" value="F:single-stranded DNA binding"/>
    <property type="evidence" value="ECO:0007669"/>
    <property type="project" value="TreeGrafter"/>
</dbReference>
<dbReference type="AlphaFoldDB" id="A0A0L0HQD0"/>
<dbReference type="FunFam" id="2.20.28.10:FF:000007">
    <property type="entry name" value="DNA helicase MCM8 isoform X1"/>
    <property type="match status" value="1"/>
</dbReference>
<keyword evidence="18" id="KW-1185">Reference proteome</keyword>
<dbReference type="Pfam" id="PF25051">
    <property type="entry name" value="WHD_MCM8"/>
    <property type="match status" value="1"/>
</dbReference>
<dbReference type="EMBL" id="KQ257452">
    <property type="protein sequence ID" value="KND03322.1"/>
    <property type="molecule type" value="Genomic_DNA"/>
</dbReference>
<keyword evidence="10" id="KW-0234">DNA repair</keyword>
<dbReference type="RefSeq" id="XP_016611361.1">
    <property type="nucleotide sequence ID" value="XM_016750658.1"/>
</dbReference>
<dbReference type="Pfam" id="PF17855">
    <property type="entry name" value="MCM_lid"/>
    <property type="match status" value="1"/>
</dbReference>
<dbReference type="SMART" id="SM00382">
    <property type="entry name" value="AAA"/>
    <property type="match status" value="1"/>
</dbReference>
<comment type="subcellular location">
    <subcellularLocation>
        <location evidence="1">Nucleus</location>
    </subcellularLocation>
</comment>
<dbReference type="GO" id="GO:0031261">
    <property type="term" value="C:DNA replication preinitiation complex"/>
    <property type="evidence" value="ECO:0007669"/>
    <property type="project" value="UniProtKB-ARBA"/>
</dbReference>
<dbReference type="eggNOG" id="KOG0480">
    <property type="taxonomic scope" value="Eukaryota"/>
</dbReference>
<gene>
    <name evidence="17" type="ORF">SPPG_02368</name>
</gene>
<evidence type="ECO:0000256" key="10">
    <source>
        <dbReference type="ARBA" id="ARBA00023204"/>
    </source>
</evidence>
<dbReference type="GO" id="GO:0005524">
    <property type="term" value="F:ATP binding"/>
    <property type="evidence" value="ECO:0007669"/>
    <property type="project" value="UniProtKB-KW"/>
</dbReference>
<dbReference type="PROSITE" id="PS00847">
    <property type="entry name" value="MCM_1"/>
    <property type="match status" value="1"/>
</dbReference>
<dbReference type="Gene3D" id="2.40.50.140">
    <property type="entry name" value="Nucleic acid-binding proteins"/>
    <property type="match status" value="1"/>
</dbReference>
<evidence type="ECO:0000256" key="11">
    <source>
        <dbReference type="ARBA" id="ARBA00023242"/>
    </source>
</evidence>
<dbReference type="Pfam" id="PF00493">
    <property type="entry name" value="MCM"/>
    <property type="match status" value="1"/>
</dbReference>
<evidence type="ECO:0000256" key="7">
    <source>
        <dbReference type="ARBA" id="ARBA00022806"/>
    </source>
</evidence>
<dbReference type="InterPro" id="IPR031327">
    <property type="entry name" value="MCM"/>
</dbReference>
<dbReference type="OMA" id="THTVDWQ"/>
<dbReference type="GO" id="GO:0017116">
    <property type="term" value="F:single-stranded DNA helicase activity"/>
    <property type="evidence" value="ECO:0007669"/>
    <property type="project" value="TreeGrafter"/>
</dbReference>
<protein>
    <recommendedName>
        <fullName evidence="3">DNA helicase</fullName>
        <ecNumber evidence="3">3.6.4.12</ecNumber>
    </recommendedName>
    <alternativeName>
        <fullName evidence="12">Minichromosome maintenance 8</fullName>
    </alternativeName>
</protein>
<keyword evidence="11" id="KW-0539">Nucleus</keyword>
<dbReference type="PROSITE" id="PS50051">
    <property type="entry name" value="MCM_2"/>
    <property type="match status" value="1"/>
</dbReference>
<reference evidence="17 18" key="1">
    <citation type="submission" date="2009-08" db="EMBL/GenBank/DDBJ databases">
        <title>The Genome Sequence of Spizellomyces punctatus strain DAOM BR117.</title>
        <authorList>
            <consortium name="The Broad Institute Genome Sequencing Platform"/>
            <person name="Russ C."/>
            <person name="Cuomo C."/>
            <person name="Shea T."/>
            <person name="Young S.K."/>
            <person name="Zeng Q."/>
            <person name="Koehrsen M."/>
            <person name="Haas B."/>
            <person name="Borodovsky M."/>
            <person name="Guigo R."/>
            <person name="Alvarado L."/>
            <person name="Berlin A."/>
            <person name="Bochicchio J."/>
            <person name="Borenstein D."/>
            <person name="Chapman S."/>
            <person name="Chen Z."/>
            <person name="Engels R."/>
            <person name="Freedman E."/>
            <person name="Gellesch M."/>
            <person name="Goldberg J."/>
            <person name="Griggs A."/>
            <person name="Gujja S."/>
            <person name="Heiman D."/>
            <person name="Hepburn T."/>
            <person name="Howarth C."/>
            <person name="Jen D."/>
            <person name="Larson L."/>
            <person name="Lewis B."/>
            <person name="Mehta T."/>
            <person name="Park D."/>
            <person name="Pearson M."/>
            <person name="Roberts A."/>
            <person name="Saif S."/>
            <person name="Shenoy N."/>
            <person name="Sisk P."/>
            <person name="Stolte C."/>
            <person name="Sykes S."/>
            <person name="Thomson T."/>
            <person name="Walk T."/>
            <person name="White J."/>
            <person name="Yandava C."/>
            <person name="Burger G."/>
            <person name="Gray M.W."/>
            <person name="Holland P.W.H."/>
            <person name="King N."/>
            <person name="Lang F.B.F."/>
            <person name="Roger A.J."/>
            <person name="Ruiz-Trillo I."/>
            <person name="Lander E."/>
            <person name="Nusbaum C."/>
        </authorList>
    </citation>
    <scope>NUCLEOTIDE SEQUENCE [LARGE SCALE GENOMIC DNA]</scope>
    <source>
        <strain evidence="17 18">DAOM BR117</strain>
    </source>
</reference>
<keyword evidence="8 14" id="KW-0067">ATP-binding</keyword>
<keyword evidence="4 14" id="KW-0547">Nucleotide-binding</keyword>
<dbReference type="InterPro" id="IPR033762">
    <property type="entry name" value="MCM_OB"/>
</dbReference>
<dbReference type="OrthoDB" id="7462577at2759"/>
<evidence type="ECO:0000256" key="2">
    <source>
        <dbReference type="ARBA" id="ARBA00008010"/>
    </source>
</evidence>
<dbReference type="SMART" id="SM00350">
    <property type="entry name" value="MCM"/>
    <property type="match status" value="1"/>
</dbReference>
<dbReference type="PANTHER" id="PTHR11630">
    <property type="entry name" value="DNA REPLICATION LICENSING FACTOR MCM FAMILY MEMBER"/>
    <property type="match status" value="1"/>
</dbReference>
<evidence type="ECO:0000313" key="18">
    <source>
        <dbReference type="Proteomes" id="UP000053201"/>
    </source>
</evidence>
<comment type="catalytic activity">
    <reaction evidence="13">
        <text>ATP + H2O = ADP + phosphate + H(+)</text>
        <dbReference type="Rhea" id="RHEA:13065"/>
        <dbReference type="ChEBI" id="CHEBI:15377"/>
        <dbReference type="ChEBI" id="CHEBI:15378"/>
        <dbReference type="ChEBI" id="CHEBI:30616"/>
        <dbReference type="ChEBI" id="CHEBI:43474"/>
        <dbReference type="ChEBI" id="CHEBI:456216"/>
        <dbReference type="EC" id="3.6.4.12"/>
    </reaction>
</comment>
<dbReference type="Gene3D" id="3.40.50.300">
    <property type="entry name" value="P-loop containing nucleotide triphosphate hydrolases"/>
    <property type="match status" value="1"/>
</dbReference>
<dbReference type="InParanoid" id="A0A0L0HQD0"/>
<dbReference type="GO" id="GO:0043596">
    <property type="term" value="C:nuclear replication fork"/>
    <property type="evidence" value="ECO:0007669"/>
    <property type="project" value="UniProtKB-ARBA"/>
</dbReference>
<proteinExistence type="inferred from homology"/>
<keyword evidence="9 14" id="KW-0238">DNA-binding</keyword>
<evidence type="ECO:0000256" key="6">
    <source>
        <dbReference type="ARBA" id="ARBA00022801"/>
    </source>
</evidence>
<dbReference type="GO" id="GO:0006279">
    <property type="term" value="P:premeiotic DNA replication"/>
    <property type="evidence" value="ECO:0007669"/>
    <property type="project" value="UniProtKB-ARBA"/>
</dbReference>
<dbReference type="CDD" id="cd22247">
    <property type="entry name" value="MCM8_WHD"/>
    <property type="match status" value="1"/>
</dbReference>
<keyword evidence="7" id="KW-0347">Helicase</keyword>
<comment type="similarity">
    <text evidence="2 14">Belongs to the MCM family.</text>
</comment>
<dbReference type="STRING" id="645134.A0A0L0HQD0"/>
<evidence type="ECO:0000313" key="17">
    <source>
        <dbReference type="EMBL" id="KND03322.1"/>
    </source>
</evidence>
<name>A0A0L0HQD0_SPIPD</name>
<dbReference type="Proteomes" id="UP000053201">
    <property type="component" value="Unassembled WGS sequence"/>
</dbReference>
<organism evidence="17 18">
    <name type="scientific">Spizellomyces punctatus (strain DAOM BR117)</name>
    <dbReference type="NCBI Taxonomy" id="645134"/>
    <lineage>
        <taxon>Eukaryota</taxon>
        <taxon>Fungi</taxon>
        <taxon>Fungi incertae sedis</taxon>
        <taxon>Chytridiomycota</taxon>
        <taxon>Chytridiomycota incertae sedis</taxon>
        <taxon>Chytridiomycetes</taxon>
        <taxon>Spizellomycetales</taxon>
        <taxon>Spizellomycetaceae</taxon>
        <taxon>Spizellomyces</taxon>
    </lineage>
</organism>
<dbReference type="InterPro" id="IPR001208">
    <property type="entry name" value="MCM_dom"/>
</dbReference>
<dbReference type="GO" id="GO:0042555">
    <property type="term" value="C:MCM complex"/>
    <property type="evidence" value="ECO:0007669"/>
    <property type="project" value="UniProtKB-ARBA"/>
</dbReference>
<accession>A0A0L0HQD0</accession>
<evidence type="ECO:0000256" key="5">
    <source>
        <dbReference type="ARBA" id="ARBA00022763"/>
    </source>
</evidence>
<dbReference type="InterPro" id="IPR041562">
    <property type="entry name" value="MCM_lid"/>
</dbReference>
<evidence type="ECO:0000256" key="1">
    <source>
        <dbReference type="ARBA" id="ARBA00004123"/>
    </source>
</evidence>
<keyword evidence="5" id="KW-0227">DNA damage</keyword>
<dbReference type="SUPFAM" id="SSF50249">
    <property type="entry name" value="Nucleic acid-binding proteins"/>
    <property type="match status" value="1"/>
</dbReference>
<dbReference type="InterPro" id="IPR018525">
    <property type="entry name" value="MCM_CS"/>
</dbReference>
<evidence type="ECO:0000256" key="9">
    <source>
        <dbReference type="ARBA" id="ARBA00023125"/>
    </source>
</evidence>
<dbReference type="InterPro" id="IPR027417">
    <property type="entry name" value="P-loop_NTPase"/>
</dbReference>
<dbReference type="Gene3D" id="2.20.28.10">
    <property type="match status" value="1"/>
</dbReference>
<dbReference type="GeneID" id="27685958"/>